<name>A0A6L2N2Y4_TANCI</name>
<dbReference type="EMBL" id="BKCJ010007883">
    <property type="protein sequence ID" value="GEU79492.1"/>
    <property type="molecule type" value="Genomic_DNA"/>
</dbReference>
<accession>A0A6L2N2Y4</accession>
<reference evidence="1" key="1">
    <citation type="journal article" date="2019" name="Sci. Rep.">
        <title>Draft genome of Tanacetum cinerariifolium, the natural source of mosquito coil.</title>
        <authorList>
            <person name="Yamashiro T."/>
            <person name="Shiraishi A."/>
            <person name="Satake H."/>
            <person name="Nakayama K."/>
        </authorList>
    </citation>
    <scope>NUCLEOTIDE SEQUENCE</scope>
</reference>
<gene>
    <name evidence="1" type="ORF">Tci_051470</name>
</gene>
<sequence length="137" mass="15784">MILLVLEDASHRKDEINKDNILSKPSEENLRLEPIDDEILIAGGSIDWDVKESLTMKDVLATLNSRELKKRTEYTKEETGDMLCVRERSNHLRKAHSGGSLRFKSRGETDNSSASYVIQKDHLIKERLSNEEVKWVF</sequence>
<evidence type="ECO:0000313" key="1">
    <source>
        <dbReference type="EMBL" id="GEU79492.1"/>
    </source>
</evidence>
<organism evidence="1">
    <name type="scientific">Tanacetum cinerariifolium</name>
    <name type="common">Dalmatian daisy</name>
    <name type="synonym">Chrysanthemum cinerariifolium</name>
    <dbReference type="NCBI Taxonomy" id="118510"/>
    <lineage>
        <taxon>Eukaryota</taxon>
        <taxon>Viridiplantae</taxon>
        <taxon>Streptophyta</taxon>
        <taxon>Embryophyta</taxon>
        <taxon>Tracheophyta</taxon>
        <taxon>Spermatophyta</taxon>
        <taxon>Magnoliopsida</taxon>
        <taxon>eudicotyledons</taxon>
        <taxon>Gunneridae</taxon>
        <taxon>Pentapetalae</taxon>
        <taxon>asterids</taxon>
        <taxon>campanulids</taxon>
        <taxon>Asterales</taxon>
        <taxon>Asteraceae</taxon>
        <taxon>Asteroideae</taxon>
        <taxon>Anthemideae</taxon>
        <taxon>Anthemidinae</taxon>
        <taxon>Tanacetum</taxon>
    </lineage>
</organism>
<protein>
    <submittedName>
        <fullName evidence="1">Zinc finger, CCHC-type</fullName>
    </submittedName>
</protein>
<dbReference type="AlphaFoldDB" id="A0A6L2N2Y4"/>
<proteinExistence type="predicted"/>
<comment type="caution">
    <text evidence="1">The sequence shown here is derived from an EMBL/GenBank/DDBJ whole genome shotgun (WGS) entry which is preliminary data.</text>
</comment>